<keyword evidence="4" id="KW-0067">ATP-binding</keyword>
<dbReference type="InterPro" id="IPR001245">
    <property type="entry name" value="Ser-Thr/Tyr_kinase_cat_dom"/>
</dbReference>
<sequence length="499" mass="56682">MFPKDAACSFTYNQDMMEILKEVLDILLSEVSDTFGRQHDAIATVERLLAAHSQPFDVKNFYSRRQVREEISALMMGSPHLFRALYLQWFCLNGDEPLYAVIQHTFTSVATGADSNLLPEQYAPIVQRLETEMQSWRIIDDDEVVLGDCIHSDSFDMVYNAQWDDEVVAVKSRSWWVDKGHSLACFTREAAVHASLTHPNVVQLYGITPTCKLVTELPDGNLRQMCQGKTLEWRVKRSLLQQASAGLMYLHTAEEPVVHGSVSSLNIVTFGTDPDSCIVKLADFGGSASGEYAKKRFGRIAVTNSEWECPENLVTMKSDVFSSGVVAYEVVSGKLPYARSGFQPDPDLHSLKTCHWEEPCPVRPIDCPTEMHQLMKRCCSIDPAERPTMEEVNQCLMELPKEWSREVNTKAVARRVCNSLRQSRAHAMRLRYNRNLMQFWRNKWEKRKPLCAACQGSQQLHVEPRNGECLGLSWMMLCEWGAPCFDDIQRISTCTSSTQ</sequence>
<comment type="caution">
    <text evidence="6">The sequence shown here is derived from an EMBL/GenBank/DDBJ whole genome shotgun (WGS) entry which is preliminary data.</text>
</comment>
<dbReference type="PANTHER" id="PTHR44329:SF288">
    <property type="entry name" value="MITOGEN-ACTIVATED PROTEIN KINASE KINASE KINASE 20"/>
    <property type="match status" value="1"/>
</dbReference>
<keyword evidence="2" id="KW-0547">Nucleotide-binding</keyword>
<dbReference type="InterPro" id="IPR011009">
    <property type="entry name" value="Kinase-like_dom_sf"/>
</dbReference>
<feature type="domain" description="Protein kinase" evidence="5">
    <location>
        <begin position="144"/>
        <end position="404"/>
    </location>
</feature>
<keyword evidence="3" id="KW-0418">Kinase</keyword>
<dbReference type="Pfam" id="PF07714">
    <property type="entry name" value="PK_Tyr_Ser-Thr"/>
    <property type="match status" value="1"/>
</dbReference>
<reference evidence="6" key="1">
    <citation type="submission" date="2020-12" db="EMBL/GenBank/DDBJ databases">
        <authorList>
            <person name="Iha C."/>
        </authorList>
    </citation>
    <scope>NUCLEOTIDE SEQUENCE</scope>
</reference>
<keyword evidence="1" id="KW-0808">Transferase</keyword>
<dbReference type="OrthoDB" id="4062651at2759"/>
<evidence type="ECO:0000256" key="2">
    <source>
        <dbReference type="ARBA" id="ARBA00022741"/>
    </source>
</evidence>
<evidence type="ECO:0000256" key="3">
    <source>
        <dbReference type="ARBA" id="ARBA00022777"/>
    </source>
</evidence>
<dbReference type="PROSITE" id="PS50011">
    <property type="entry name" value="PROTEIN_KINASE_DOM"/>
    <property type="match status" value="1"/>
</dbReference>
<name>A0A8S1J5K5_9CHLO</name>
<protein>
    <recommendedName>
        <fullName evidence="5">Protein kinase domain-containing protein</fullName>
    </recommendedName>
</protein>
<dbReference type="Gene3D" id="1.10.510.10">
    <property type="entry name" value="Transferase(Phosphotransferase) domain 1"/>
    <property type="match status" value="1"/>
</dbReference>
<dbReference type="GO" id="GO:0005524">
    <property type="term" value="F:ATP binding"/>
    <property type="evidence" value="ECO:0007669"/>
    <property type="project" value="UniProtKB-KW"/>
</dbReference>
<dbReference type="InterPro" id="IPR051681">
    <property type="entry name" value="Ser/Thr_Kinases-Pseudokinases"/>
</dbReference>
<evidence type="ECO:0000313" key="7">
    <source>
        <dbReference type="Proteomes" id="UP000708148"/>
    </source>
</evidence>
<organism evidence="6 7">
    <name type="scientific">Ostreobium quekettii</name>
    <dbReference type="NCBI Taxonomy" id="121088"/>
    <lineage>
        <taxon>Eukaryota</taxon>
        <taxon>Viridiplantae</taxon>
        <taxon>Chlorophyta</taxon>
        <taxon>core chlorophytes</taxon>
        <taxon>Ulvophyceae</taxon>
        <taxon>TCBD clade</taxon>
        <taxon>Bryopsidales</taxon>
        <taxon>Ostreobineae</taxon>
        <taxon>Ostreobiaceae</taxon>
        <taxon>Ostreobium</taxon>
    </lineage>
</organism>
<dbReference type="InterPro" id="IPR000719">
    <property type="entry name" value="Prot_kinase_dom"/>
</dbReference>
<evidence type="ECO:0000313" key="6">
    <source>
        <dbReference type="EMBL" id="CAD7701036.1"/>
    </source>
</evidence>
<evidence type="ECO:0000256" key="1">
    <source>
        <dbReference type="ARBA" id="ARBA00022679"/>
    </source>
</evidence>
<dbReference type="PANTHER" id="PTHR44329">
    <property type="entry name" value="SERINE/THREONINE-PROTEIN KINASE TNNI3K-RELATED"/>
    <property type="match status" value="1"/>
</dbReference>
<dbReference type="Gene3D" id="3.30.200.20">
    <property type="entry name" value="Phosphorylase Kinase, domain 1"/>
    <property type="match status" value="1"/>
</dbReference>
<dbReference type="GO" id="GO:0004674">
    <property type="term" value="F:protein serine/threonine kinase activity"/>
    <property type="evidence" value="ECO:0007669"/>
    <property type="project" value="TreeGrafter"/>
</dbReference>
<proteinExistence type="predicted"/>
<dbReference type="EMBL" id="CAJHUC010001415">
    <property type="protein sequence ID" value="CAD7701036.1"/>
    <property type="molecule type" value="Genomic_DNA"/>
</dbReference>
<accession>A0A8S1J5K5</accession>
<gene>
    <name evidence="6" type="ORF">OSTQU699_LOCUS6395</name>
</gene>
<dbReference type="Proteomes" id="UP000708148">
    <property type="component" value="Unassembled WGS sequence"/>
</dbReference>
<dbReference type="AlphaFoldDB" id="A0A8S1J5K5"/>
<evidence type="ECO:0000256" key="4">
    <source>
        <dbReference type="ARBA" id="ARBA00022840"/>
    </source>
</evidence>
<evidence type="ECO:0000259" key="5">
    <source>
        <dbReference type="PROSITE" id="PS50011"/>
    </source>
</evidence>
<dbReference type="SUPFAM" id="SSF56112">
    <property type="entry name" value="Protein kinase-like (PK-like)"/>
    <property type="match status" value="1"/>
</dbReference>
<keyword evidence="7" id="KW-1185">Reference proteome</keyword>